<protein>
    <recommendedName>
        <fullName evidence="5">Aminopeptidase N</fullName>
        <ecNumber evidence="4">3.4.11.2</ecNumber>
    </recommendedName>
</protein>
<sequence>MVNSPLGSNTLGSLVPSRPAPDSIARRRRAGLAGIVLILALAAPRGAAAAPERPAPQWIGPRDMTDVLAAGKIRSFSRMLARMQVATANQNAFDVTYYDLDLHPNPANSVLTATVRTRASVVAGPVSTLELDFDNTNMTVDAVTCAGGPASFTHASNLLTIALDRPYLTGEMVDVTVAYHGTPLTGGFGDAFTFQTHNGTPLITSLSEPFDARLWWPCKDDPADKADSADIRVSLPSGMVTAGNGVLVESSDNGTTAFRHWKCRHPIATYLVSIASFAYSLVPDTYLPAVGPAMPLQFYLFPESVPTAGVVNQKVKSMIAAYATRYGEYPFLDEKYGEAQFLWGGGMENQTCTSLGVFNETTVAHELAHQWFGDNVTCRDFHHVWLNEGFATYSEALWAECSRATWARARSTCRS</sequence>
<keyword evidence="11" id="KW-0482">Metalloprotease</keyword>
<organism evidence="15 16">
    <name type="scientific">Eiseniibacteriota bacterium</name>
    <dbReference type="NCBI Taxonomy" id="2212470"/>
    <lineage>
        <taxon>Bacteria</taxon>
        <taxon>Candidatus Eiseniibacteriota</taxon>
    </lineage>
</organism>
<dbReference type="GO" id="GO:0016285">
    <property type="term" value="F:alanyl aminopeptidase activity"/>
    <property type="evidence" value="ECO:0007669"/>
    <property type="project" value="UniProtKB-EC"/>
</dbReference>
<comment type="caution">
    <text evidence="15">The sequence shown here is derived from an EMBL/GenBank/DDBJ whole genome shotgun (WGS) entry which is preliminary data.</text>
</comment>
<evidence type="ECO:0000313" key="16">
    <source>
        <dbReference type="Proteomes" id="UP000319771"/>
    </source>
</evidence>
<evidence type="ECO:0000256" key="2">
    <source>
        <dbReference type="ARBA" id="ARBA00001947"/>
    </source>
</evidence>
<dbReference type="Pfam" id="PF17900">
    <property type="entry name" value="Peptidase_M1_N"/>
    <property type="match status" value="1"/>
</dbReference>
<dbReference type="SUPFAM" id="SSF63737">
    <property type="entry name" value="Leukotriene A4 hydrolase N-terminal domain"/>
    <property type="match status" value="1"/>
</dbReference>
<dbReference type="GO" id="GO:0043171">
    <property type="term" value="P:peptide catabolic process"/>
    <property type="evidence" value="ECO:0007669"/>
    <property type="project" value="TreeGrafter"/>
</dbReference>
<dbReference type="Pfam" id="PF01433">
    <property type="entry name" value="Peptidase_M1"/>
    <property type="match status" value="1"/>
</dbReference>
<evidence type="ECO:0000256" key="9">
    <source>
        <dbReference type="ARBA" id="ARBA00022801"/>
    </source>
</evidence>
<evidence type="ECO:0000259" key="14">
    <source>
        <dbReference type="Pfam" id="PF17900"/>
    </source>
</evidence>
<reference evidence="15 16" key="1">
    <citation type="journal article" date="2019" name="Nat. Microbiol.">
        <title>Mediterranean grassland soil C-N compound turnover is dependent on rainfall and depth, and is mediated by genomically divergent microorganisms.</title>
        <authorList>
            <person name="Diamond S."/>
            <person name="Andeer P.F."/>
            <person name="Li Z."/>
            <person name="Crits-Christoph A."/>
            <person name="Burstein D."/>
            <person name="Anantharaman K."/>
            <person name="Lane K.R."/>
            <person name="Thomas B.C."/>
            <person name="Pan C."/>
            <person name="Northen T.R."/>
            <person name="Banfield J.F."/>
        </authorList>
    </citation>
    <scope>NUCLEOTIDE SEQUENCE [LARGE SCALE GENOMIC DNA]</scope>
    <source>
        <strain evidence="15">WS_11</strain>
    </source>
</reference>
<evidence type="ECO:0000256" key="5">
    <source>
        <dbReference type="ARBA" id="ARBA00015611"/>
    </source>
</evidence>
<feature type="domain" description="Aminopeptidase N-like N-terminal" evidence="14">
    <location>
        <begin position="96"/>
        <end position="271"/>
    </location>
</feature>
<proteinExistence type="inferred from homology"/>
<evidence type="ECO:0000313" key="15">
    <source>
        <dbReference type="EMBL" id="TMQ70426.1"/>
    </source>
</evidence>
<dbReference type="GO" id="GO:0006508">
    <property type="term" value="P:proteolysis"/>
    <property type="evidence" value="ECO:0007669"/>
    <property type="project" value="UniProtKB-KW"/>
</dbReference>
<dbReference type="InterPro" id="IPR027268">
    <property type="entry name" value="Peptidase_M4/M1_CTD_sf"/>
</dbReference>
<keyword evidence="7" id="KW-0645">Protease</keyword>
<comment type="catalytic activity">
    <reaction evidence="1">
        <text>Release of an N-terminal amino acid, Xaa-|-Yaa- from a peptide, amide or arylamide. Xaa is preferably Ala, but may be most amino acids including Pro (slow action). When a terminal hydrophobic residue is followed by a prolyl residue, the two may be released as an intact Xaa-Pro dipeptide.</text>
        <dbReference type="EC" id="3.4.11.2"/>
    </reaction>
</comment>
<dbReference type="GO" id="GO:0005737">
    <property type="term" value="C:cytoplasm"/>
    <property type="evidence" value="ECO:0007669"/>
    <property type="project" value="TreeGrafter"/>
</dbReference>
<keyword evidence="6" id="KW-0031">Aminopeptidase</keyword>
<dbReference type="GO" id="GO:0070006">
    <property type="term" value="F:metalloaminopeptidase activity"/>
    <property type="evidence" value="ECO:0007669"/>
    <property type="project" value="TreeGrafter"/>
</dbReference>
<keyword evidence="8" id="KW-0479">Metal-binding</keyword>
<name>A0A538U3E1_UNCEI</name>
<comment type="cofactor">
    <cofactor evidence="2">
        <name>Zn(2+)</name>
        <dbReference type="ChEBI" id="CHEBI:29105"/>
    </cofactor>
</comment>
<dbReference type="GO" id="GO:0005615">
    <property type="term" value="C:extracellular space"/>
    <property type="evidence" value="ECO:0007669"/>
    <property type="project" value="TreeGrafter"/>
</dbReference>
<dbReference type="InterPro" id="IPR045357">
    <property type="entry name" value="Aminopeptidase_N-like_N"/>
</dbReference>
<dbReference type="InterPro" id="IPR042097">
    <property type="entry name" value="Aminopeptidase_N-like_N_sf"/>
</dbReference>
<dbReference type="InterPro" id="IPR001930">
    <property type="entry name" value="Peptidase_M1"/>
</dbReference>
<dbReference type="GO" id="GO:0042277">
    <property type="term" value="F:peptide binding"/>
    <property type="evidence" value="ECO:0007669"/>
    <property type="project" value="TreeGrafter"/>
</dbReference>
<dbReference type="GO" id="GO:0016020">
    <property type="term" value="C:membrane"/>
    <property type="evidence" value="ECO:0007669"/>
    <property type="project" value="TreeGrafter"/>
</dbReference>
<feature type="domain" description="Peptidase M1 membrane alanine aminopeptidase" evidence="13">
    <location>
        <begin position="359"/>
        <end position="407"/>
    </location>
</feature>
<feature type="compositionally biased region" description="Polar residues" evidence="12">
    <location>
        <begin position="1"/>
        <end position="12"/>
    </location>
</feature>
<dbReference type="Gene3D" id="2.60.40.1730">
    <property type="entry name" value="tricorn interacting facor f3 domain"/>
    <property type="match status" value="1"/>
</dbReference>
<dbReference type="CDD" id="cd09603">
    <property type="entry name" value="M1_APN_like"/>
    <property type="match status" value="1"/>
</dbReference>
<keyword evidence="9" id="KW-0378">Hydrolase</keyword>
<evidence type="ECO:0000259" key="13">
    <source>
        <dbReference type="Pfam" id="PF01433"/>
    </source>
</evidence>
<evidence type="ECO:0000256" key="10">
    <source>
        <dbReference type="ARBA" id="ARBA00022833"/>
    </source>
</evidence>
<dbReference type="EMBL" id="VBPB01000226">
    <property type="protein sequence ID" value="TMQ70426.1"/>
    <property type="molecule type" value="Genomic_DNA"/>
</dbReference>
<evidence type="ECO:0000256" key="3">
    <source>
        <dbReference type="ARBA" id="ARBA00010136"/>
    </source>
</evidence>
<evidence type="ECO:0000256" key="7">
    <source>
        <dbReference type="ARBA" id="ARBA00022670"/>
    </source>
</evidence>
<evidence type="ECO:0000256" key="8">
    <source>
        <dbReference type="ARBA" id="ARBA00022723"/>
    </source>
</evidence>
<dbReference type="InterPro" id="IPR014782">
    <property type="entry name" value="Peptidase_M1_dom"/>
</dbReference>
<dbReference type="PANTHER" id="PTHR11533:SF174">
    <property type="entry name" value="PUROMYCIN-SENSITIVE AMINOPEPTIDASE-RELATED"/>
    <property type="match status" value="1"/>
</dbReference>
<evidence type="ECO:0000256" key="6">
    <source>
        <dbReference type="ARBA" id="ARBA00022438"/>
    </source>
</evidence>
<dbReference type="AlphaFoldDB" id="A0A538U3E1"/>
<keyword evidence="10" id="KW-0862">Zinc</keyword>
<dbReference type="PRINTS" id="PR00756">
    <property type="entry name" value="ALADIPTASE"/>
</dbReference>
<dbReference type="Gene3D" id="1.10.390.10">
    <property type="entry name" value="Neutral Protease Domain 2"/>
    <property type="match status" value="1"/>
</dbReference>
<evidence type="ECO:0000256" key="11">
    <source>
        <dbReference type="ARBA" id="ARBA00023049"/>
    </source>
</evidence>
<comment type="similarity">
    <text evidence="3">Belongs to the peptidase M1 family.</text>
</comment>
<evidence type="ECO:0000256" key="4">
    <source>
        <dbReference type="ARBA" id="ARBA00012564"/>
    </source>
</evidence>
<accession>A0A538U3E1</accession>
<evidence type="ECO:0000256" key="12">
    <source>
        <dbReference type="SAM" id="MobiDB-lite"/>
    </source>
</evidence>
<dbReference type="InterPro" id="IPR050344">
    <property type="entry name" value="Peptidase_M1_aminopeptidases"/>
</dbReference>
<dbReference type="Proteomes" id="UP000319771">
    <property type="component" value="Unassembled WGS sequence"/>
</dbReference>
<dbReference type="GO" id="GO:0008270">
    <property type="term" value="F:zinc ion binding"/>
    <property type="evidence" value="ECO:0007669"/>
    <property type="project" value="InterPro"/>
</dbReference>
<dbReference type="EC" id="3.4.11.2" evidence="4"/>
<gene>
    <name evidence="15" type="ORF">E6K81_12650</name>
</gene>
<dbReference type="SUPFAM" id="SSF55486">
    <property type="entry name" value="Metalloproteases ('zincins'), catalytic domain"/>
    <property type="match status" value="1"/>
</dbReference>
<evidence type="ECO:0000256" key="1">
    <source>
        <dbReference type="ARBA" id="ARBA00000098"/>
    </source>
</evidence>
<dbReference type="PANTHER" id="PTHR11533">
    <property type="entry name" value="PROTEASE M1 ZINC METALLOPROTEASE"/>
    <property type="match status" value="1"/>
</dbReference>
<feature type="region of interest" description="Disordered" evidence="12">
    <location>
        <begin position="1"/>
        <end position="20"/>
    </location>
</feature>